<dbReference type="Gene3D" id="3.30.230.10">
    <property type="match status" value="1"/>
</dbReference>
<dbReference type="InterPro" id="IPR045006">
    <property type="entry name" value="CHLI-like"/>
</dbReference>
<dbReference type="PANTHER" id="PTHR32039:SF7">
    <property type="entry name" value="COMPETENCE PROTEIN COMM"/>
    <property type="match status" value="1"/>
</dbReference>
<dbReference type="Pfam" id="PF01078">
    <property type="entry name" value="Mg_chelatase"/>
    <property type="match status" value="1"/>
</dbReference>
<feature type="domain" description="AAA+ ATPase" evidence="4">
    <location>
        <begin position="210"/>
        <end position="393"/>
    </location>
</feature>
<evidence type="ECO:0000256" key="2">
    <source>
        <dbReference type="ARBA" id="ARBA00022741"/>
    </source>
</evidence>
<dbReference type="InterPro" id="IPR001208">
    <property type="entry name" value="MCM_dom"/>
</dbReference>
<dbReference type="NCBIfam" id="TIGR00368">
    <property type="entry name" value="YifB family Mg chelatase-like AAA ATPase"/>
    <property type="match status" value="1"/>
</dbReference>
<keyword evidence="3" id="KW-0067">ATP-binding</keyword>
<dbReference type="InterPro" id="IPR003593">
    <property type="entry name" value="AAA+_ATPase"/>
</dbReference>
<dbReference type="OrthoDB" id="9813147at2"/>
<evidence type="ECO:0000313" key="6">
    <source>
        <dbReference type="Proteomes" id="UP000199182"/>
    </source>
</evidence>
<dbReference type="RefSeq" id="WP_092640049.1">
    <property type="nucleotide sequence ID" value="NZ_FNID01000016.1"/>
</dbReference>
<proteinExistence type="inferred from homology"/>
<accession>A0A1H0AEB1</accession>
<sequence length="510" mass="55189">MFARLDSLGLFGVDSYPVTVEADVSRGMPSFDIVGLPDASVRESRDRVRSAAKNNGFDFPVGKITVNLAPADIKKAGPLYDLPILLSILCASDQMELPKEKTAFLGELSLSGEVKAVNGVLPMAIQALHEGIQTLYIPAENAAEASVVEGIDIYAVNTFTEIINHLNGEATLETVQCKKYPEPPQRPFLDFADVKGQHEAKRALEIAAAGGHNVLLIGSPGAGKSMLAKRLIGILPDMTFEESIQTTKLHSIAGLLPKEQSIIKERPFRSPHHTVSPAALSGGGTIPKPGEISLAHNGILFLDELPEFSRAAIEVMRQPVEDGTVTIARVNGTLSYPCSITLVAAMNPCPCGFFGHPSKPCRCNPKAVAAYLSRISGPLLDRIDLHVEVMPVDYNELSGTQKEESSAEIKARVNKARAVALSRAEKTGATCNARLPDAMVGEVCLLSSEASRMLERSFEKLGLSARAYNRILKVARTIADMDESEKIEARHISEAIQYRSLDRKYWQPIG</sequence>
<dbReference type="InterPro" id="IPR014721">
    <property type="entry name" value="Ribsml_uS5_D2-typ_fold_subgr"/>
</dbReference>
<dbReference type="Gene3D" id="3.40.50.300">
    <property type="entry name" value="P-loop containing nucleotide triphosphate hydrolases"/>
    <property type="match status" value="1"/>
</dbReference>
<dbReference type="PRINTS" id="PR01657">
    <property type="entry name" value="MCMFAMILY"/>
</dbReference>
<evidence type="ECO:0000256" key="1">
    <source>
        <dbReference type="ARBA" id="ARBA00006354"/>
    </source>
</evidence>
<reference evidence="5 6" key="1">
    <citation type="submission" date="2016-10" db="EMBL/GenBank/DDBJ databases">
        <authorList>
            <person name="de Groot N.N."/>
        </authorList>
    </citation>
    <scope>NUCLEOTIDE SEQUENCE [LARGE SCALE GENOMIC DNA]</scope>
    <source>
        <strain evidence="5 6">CGMCC 1.5012</strain>
    </source>
</reference>
<dbReference type="SUPFAM" id="SSF52540">
    <property type="entry name" value="P-loop containing nucleoside triphosphate hydrolases"/>
    <property type="match status" value="1"/>
</dbReference>
<dbReference type="InterPro" id="IPR027417">
    <property type="entry name" value="P-loop_NTPase"/>
</dbReference>
<name>A0A1H0AEB1_9FIRM</name>
<dbReference type="PROSITE" id="PS00676">
    <property type="entry name" value="SIGMA54_INTERACT_2"/>
    <property type="match status" value="1"/>
</dbReference>
<organism evidence="5 6">
    <name type="scientific">Acetanaerobacterium elongatum</name>
    <dbReference type="NCBI Taxonomy" id="258515"/>
    <lineage>
        <taxon>Bacteria</taxon>
        <taxon>Bacillati</taxon>
        <taxon>Bacillota</taxon>
        <taxon>Clostridia</taxon>
        <taxon>Eubacteriales</taxon>
        <taxon>Oscillospiraceae</taxon>
        <taxon>Acetanaerobacterium</taxon>
    </lineage>
</organism>
<dbReference type="STRING" id="258515.SAMN05192585_1165"/>
<keyword evidence="6" id="KW-1185">Reference proteome</keyword>
<evidence type="ECO:0000259" key="4">
    <source>
        <dbReference type="SMART" id="SM00382"/>
    </source>
</evidence>
<evidence type="ECO:0000256" key="3">
    <source>
        <dbReference type="ARBA" id="ARBA00022840"/>
    </source>
</evidence>
<dbReference type="EMBL" id="FNID01000016">
    <property type="protein sequence ID" value="SDN31962.1"/>
    <property type="molecule type" value="Genomic_DNA"/>
</dbReference>
<dbReference type="InterPro" id="IPR020568">
    <property type="entry name" value="Ribosomal_Su5_D2-typ_SF"/>
</dbReference>
<dbReference type="Proteomes" id="UP000199182">
    <property type="component" value="Unassembled WGS sequence"/>
</dbReference>
<evidence type="ECO:0000313" key="5">
    <source>
        <dbReference type="EMBL" id="SDN31962.1"/>
    </source>
</evidence>
<dbReference type="PANTHER" id="PTHR32039">
    <property type="entry name" value="MAGNESIUM-CHELATASE SUBUNIT CHLI"/>
    <property type="match status" value="1"/>
</dbReference>
<dbReference type="GO" id="GO:0005524">
    <property type="term" value="F:ATP binding"/>
    <property type="evidence" value="ECO:0007669"/>
    <property type="project" value="UniProtKB-KW"/>
</dbReference>
<dbReference type="Pfam" id="PF13335">
    <property type="entry name" value="Mg_chelatase_C"/>
    <property type="match status" value="1"/>
</dbReference>
<dbReference type="InterPro" id="IPR000523">
    <property type="entry name" value="Mg_chelatse_chII-like_cat_dom"/>
</dbReference>
<dbReference type="AlphaFoldDB" id="A0A1H0AEB1"/>
<dbReference type="InterPro" id="IPR004482">
    <property type="entry name" value="Mg_chelat-rel"/>
</dbReference>
<dbReference type="GO" id="GO:0003677">
    <property type="term" value="F:DNA binding"/>
    <property type="evidence" value="ECO:0007669"/>
    <property type="project" value="InterPro"/>
</dbReference>
<dbReference type="Pfam" id="PF13541">
    <property type="entry name" value="ChlI"/>
    <property type="match status" value="1"/>
</dbReference>
<dbReference type="SMART" id="SM00382">
    <property type="entry name" value="AAA"/>
    <property type="match status" value="1"/>
</dbReference>
<protein>
    <submittedName>
        <fullName evidence="5">Magnesium chelatase family protein</fullName>
    </submittedName>
</protein>
<dbReference type="InterPro" id="IPR025158">
    <property type="entry name" value="Mg_chelat-rel_C"/>
</dbReference>
<keyword evidence="2" id="KW-0547">Nucleotide-binding</keyword>
<gene>
    <name evidence="5" type="ORF">SAMN05192585_1165</name>
</gene>
<dbReference type="SUPFAM" id="SSF54211">
    <property type="entry name" value="Ribosomal protein S5 domain 2-like"/>
    <property type="match status" value="1"/>
</dbReference>
<dbReference type="InterPro" id="IPR025943">
    <property type="entry name" value="Sigma_54_int_dom_ATP-bd_2"/>
</dbReference>
<comment type="similarity">
    <text evidence="1">Belongs to the Mg-chelatase subunits D/I family. ComM subfamily.</text>
</comment>